<gene>
    <name evidence="2" type="ORF">HWQ67_16700</name>
</gene>
<comment type="caution">
    <text evidence="2">The sequence shown here is derived from an EMBL/GenBank/DDBJ whole genome shotgun (WGS) entry which is preliminary data.</text>
</comment>
<feature type="non-terminal residue" evidence="2">
    <location>
        <position position="1"/>
    </location>
</feature>
<proteinExistence type="predicted"/>
<evidence type="ECO:0000313" key="3">
    <source>
        <dbReference type="Proteomes" id="UP001196980"/>
    </source>
</evidence>
<accession>A0ABS6S306</accession>
<feature type="transmembrane region" description="Helical" evidence="1">
    <location>
        <begin position="51"/>
        <end position="70"/>
    </location>
</feature>
<evidence type="ECO:0000313" key="2">
    <source>
        <dbReference type="EMBL" id="MBV6343221.1"/>
    </source>
</evidence>
<dbReference type="RefSeq" id="WP_218253823.1">
    <property type="nucleotide sequence ID" value="NZ_JABXWD010000489.1"/>
</dbReference>
<evidence type="ECO:0000256" key="1">
    <source>
        <dbReference type="SAM" id="Phobius"/>
    </source>
</evidence>
<protein>
    <submittedName>
        <fullName evidence="2">Uncharacterized protein</fullName>
    </submittedName>
</protein>
<reference evidence="2 3" key="1">
    <citation type="journal article" date="2020" name="J Geophys Res Biogeosci">
        <title>Magnetotaxis as an Adaptation to Enable Bacterial Shuttling of Microbial Sulfur and Sulfur Cycling Across Aquatic Oxic#Anoxic Interfaces.</title>
        <authorList>
            <person name="Li J."/>
            <person name="Liu P."/>
            <person name="Wang J."/>
            <person name="Roberts A.P."/>
            <person name="Pan Y."/>
        </authorList>
    </citation>
    <scope>NUCLEOTIDE SEQUENCE [LARGE SCALE GENOMIC DNA]</scope>
    <source>
        <strain evidence="2 3">MYR-1_YQ</strain>
    </source>
</reference>
<sequence length="119" mass="13608">YVFGQYIFTPDYPIDEKPPGDDYADWLENSIEGTVFDIGPVTRAHGWDANAIRTGFYYAFVIFLFVLLIMKQKLNRGTMLLFWPFVIAGAFFGVPLQVTIIASFFTLISTVWVFYKGTP</sequence>
<keyword evidence="1" id="KW-0812">Transmembrane</keyword>
<keyword evidence="1" id="KW-1133">Transmembrane helix</keyword>
<dbReference type="Proteomes" id="UP001196980">
    <property type="component" value="Unassembled WGS sequence"/>
</dbReference>
<organism evidence="2 3">
    <name type="scientific">Candidatus Magnetobacterium casense</name>
    <dbReference type="NCBI Taxonomy" id="1455061"/>
    <lineage>
        <taxon>Bacteria</taxon>
        <taxon>Pseudomonadati</taxon>
        <taxon>Nitrospirota</taxon>
        <taxon>Thermodesulfovibrionia</taxon>
        <taxon>Thermodesulfovibrionales</taxon>
        <taxon>Candidatus Magnetobacteriaceae</taxon>
        <taxon>Candidatus Magnetobacterium</taxon>
    </lineage>
</organism>
<name>A0ABS6S306_9BACT</name>
<keyword evidence="1" id="KW-0472">Membrane</keyword>
<dbReference type="EMBL" id="JABXWD010000489">
    <property type="protein sequence ID" value="MBV6343221.1"/>
    <property type="molecule type" value="Genomic_DNA"/>
</dbReference>
<feature type="transmembrane region" description="Helical" evidence="1">
    <location>
        <begin position="82"/>
        <end position="115"/>
    </location>
</feature>
<keyword evidence="3" id="KW-1185">Reference proteome</keyword>